<evidence type="ECO:0000256" key="1">
    <source>
        <dbReference type="SAM" id="SignalP"/>
    </source>
</evidence>
<dbReference type="RefSeq" id="XP_045278707.1">
    <property type="nucleotide sequence ID" value="XM_045423279.1"/>
</dbReference>
<protein>
    <submittedName>
        <fullName evidence="2">Uncharacterized protein</fullName>
    </submittedName>
</protein>
<evidence type="ECO:0000313" key="2">
    <source>
        <dbReference type="EMBL" id="EEQ92372.2"/>
    </source>
</evidence>
<name>A0ABP2F5M5_AJEDR</name>
<sequence>MKVSTVALLALINVVVGKWSKKTPKDGEAGGWDECAYTLKCQNDWECWQTVSCSGMALNHDPEGYCACGYLMNPYQCWCWTPRGGI</sequence>
<keyword evidence="3" id="KW-1185">Reference proteome</keyword>
<feature type="chain" id="PRO_5045588970" evidence="1">
    <location>
        <begin position="18"/>
        <end position="86"/>
    </location>
</feature>
<organism evidence="2 3">
    <name type="scientific">Ajellomyces dermatitidis (strain ER-3 / ATCC MYA-2586)</name>
    <name type="common">Blastomyces dermatitidis</name>
    <dbReference type="NCBI Taxonomy" id="559297"/>
    <lineage>
        <taxon>Eukaryota</taxon>
        <taxon>Fungi</taxon>
        <taxon>Dikarya</taxon>
        <taxon>Ascomycota</taxon>
        <taxon>Pezizomycotina</taxon>
        <taxon>Eurotiomycetes</taxon>
        <taxon>Eurotiomycetidae</taxon>
        <taxon>Onygenales</taxon>
        <taxon>Ajellomycetaceae</taxon>
        <taxon>Blastomyces</taxon>
    </lineage>
</organism>
<keyword evidence="1" id="KW-0732">Signal</keyword>
<dbReference type="Proteomes" id="UP000002039">
    <property type="component" value="Unassembled WGS sequence"/>
</dbReference>
<evidence type="ECO:0000313" key="3">
    <source>
        <dbReference type="Proteomes" id="UP000002039"/>
    </source>
</evidence>
<proteinExistence type="predicted"/>
<dbReference type="EMBL" id="EQ999981">
    <property type="protein sequence ID" value="EEQ92372.2"/>
    <property type="molecule type" value="Genomic_DNA"/>
</dbReference>
<accession>A0ABP2F5M5</accession>
<gene>
    <name evidence="2" type="ORF">BDCG_07492</name>
</gene>
<reference evidence="3" key="1">
    <citation type="journal article" date="2015" name="PLoS Genet.">
        <title>The dynamic genome and transcriptome of the human fungal pathogen Blastomyces and close relative Emmonsia.</title>
        <authorList>
            <person name="Munoz J.F."/>
            <person name="Gauthier G.M."/>
            <person name="Desjardins C.A."/>
            <person name="Gallo J.E."/>
            <person name="Holder J."/>
            <person name="Sullivan T.D."/>
            <person name="Marty A.J."/>
            <person name="Carmen J.C."/>
            <person name="Chen Z."/>
            <person name="Ding L."/>
            <person name="Gujja S."/>
            <person name="Magrini V."/>
            <person name="Misas E."/>
            <person name="Mitreva M."/>
            <person name="Priest M."/>
            <person name="Saif S."/>
            <person name="Whiston E.A."/>
            <person name="Young S."/>
            <person name="Zeng Q."/>
            <person name="Goldman W.E."/>
            <person name="Mardis E.R."/>
            <person name="Taylor J.W."/>
            <person name="McEwen J.G."/>
            <person name="Clay O.K."/>
            <person name="Klein B.S."/>
            <person name="Cuomo C.A."/>
        </authorList>
    </citation>
    <scope>NUCLEOTIDE SEQUENCE [LARGE SCALE GENOMIC DNA]</scope>
    <source>
        <strain evidence="3">ER-3 / ATCC MYA-2586</strain>
    </source>
</reference>
<feature type="signal peptide" evidence="1">
    <location>
        <begin position="1"/>
        <end position="17"/>
    </location>
</feature>
<dbReference type="GeneID" id="69029211"/>